<keyword evidence="2" id="KW-0521">NADP</keyword>
<dbReference type="SUPFAM" id="SSF51735">
    <property type="entry name" value="NAD(P)-binding Rossmann-fold domains"/>
    <property type="match status" value="1"/>
</dbReference>
<sequence length="277" mass="28883">MAPSEIGDYDAMLKELNAPKVKVFPVLENKVAIVTGAAQGMGKATALLFAASGASVVLADINEKGVQDVAIEIESSGGRAHVVKVDISVSEEVQNLVGETVAKFGRLDCAVNNAALTPDGAPLTDFDEAYFDRLVSVNLKGTALCNKYEISQMRKQGTGGSIVNISSVVAYHAHANMVAYTAAKHGIVGLTKQAASENGDANIRVNTVAPGAILTEMSAKALTTMGTDHAEYARQVSMLGRWAAPDEVAQASLWLCSDASSYVTATTLPVDAGSHTK</sequence>
<dbReference type="AlphaFoldDB" id="V5I5C7"/>
<evidence type="ECO:0000313" key="5">
    <source>
        <dbReference type="Proteomes" id="UP000018001"/>
    </source>
</evidence>
<dbReference type="CDD" id="cd05233">
    <property type="entry name" value="SDR_c"/>
    <property type="match status" value="1"/>
</dbReference>
<gene>
    <name evidence="4" type="ORF">PVAR5_7935</name>
</gene>
<keyword evidence="3" id="KW-0560">Oxidoreductase</keyword>
<dbReference type="Proteomes" id="UP000018001">
    <property type="component" value="Unassembled WGS sequence"/>
</dbReference>
<dbReference type="Pfam" id="PF13561">
    <property type="entry name" value="adh_short_C2"/>
    <property type="match status" value="1"/>
</dbReference>
<protein>
    <submittedName>
        <fullName evidence="4">Uncharacterized protein</fullName>
    </submittedName>
</protein>
<proteinExistence type="inferred from homology"/>
<dbReference type="eggNOG" id="KOG0725">
    <property type="taxonomic scope" value="Eukaryota"/>
</dbReference>
<dbReference type="InterPro" id="IPR002347">
    <property type="entry name" value="SDR_fam"/>
</dbReference>
<evidence type="ECO:0000256" key="1">
    <source>
        <dbReference type="ARBA" id="ARBA00006484"/>
    </source>
</evidence>
<evidence type="ECO:0000256" key="3">
    <source>
        <dbReference type="ARBA" id="ARBA00023002"/>
    </source>
</evidence>
<dbReference type="PROSITE" id="PS00061">
    <property type="entry name" value="ADH_SHORT"/>
    <property type="match status" value="1"/>
</dbReference>
<dbReference type="FunFam" id="3.40.50.720:FF:000084">
    <property type="entry name" value="Short-chain dehydrogenase reductase"/>
    <property type="match status" value="1"/>
</dbReference>
<dbReference type="PRINTS" id="PR00081">
    <property type="entry name" value="GDHRDH"/>
</dbReference>
<dbReference type="PANTHER" id="PTHR24321:SF8">
    <property type="entry name" value="ESTRADIOL 17-BETA-DEHYDROGENASE 8-RELATED"/>
    <property type="match status" value="1"/>
</dbReference>
<dbReference type="Gene3D" id="3.40.50.720">
    <property type="entry name" value="NAD(P)-binding Rossmann-like Domain"/>
    <property type="match status" value="1"/>
</dbReference>
<keyword evidence="5" id="KW-1185">Reference proteome</keyword>
<dbReference type="NCBIfam" id="NF005559">
    <property type="entry name" value="PRK07231.1"/>
    <property type="match status" value="1"/>
</dbReference>
<dbReference type="PRINTS" id="PR00080">
    <property type="entry name" value="SDRFAMILY"/>
</dbReference>
<accession>V5I5C7</accession>
<evidence type="ECO:0000313" key="4">
    <source>
        <dbReference type="EMBL" id="GAD99225.1"/>
    </source>
</evidence>
<dbReference type="GO" id="GO:0016491">
    <property type="term" value="F:oxidoreductase activity"/>
    <property type="evidence" value="ECO:0007669"/>
    <property type="project" value="UniProtKB-KW"/>
</dbReference>
<comment type="caution">
    <text evidence="4">The sequence shown here is derived from an EMBL/GenBank/DDBJ whole genome shotgun (WGS) entry which is preliminary data.</text>
</comment>
<evidence type="ECO:0000256" key="2">
    <source>
        <dbReference type="ARBA" id="ARBA00022857"/>
    </source>
</evidence>
<dbReference type="PANTHER" id="PTHR24321">
    <property type="entry name" value="DEHYDROGENASES, SHORT CHAIN"/>
    <property type="match status" value="1"/>
</dbReference>
<dbReference type="OrthoDB" id="417891at2759"/>
<organism evidence="4 5">
    <name type="scientific">Byssochlamys spectabilis (strain No. 5 / NBRC 109023)</name>
    <name type="common">Paecilomyces variotii</name>
    <dbReference type="NCBI Taxonomy" id="1356009"/>
    <lineage>
        <taxon>Eukaryota</taxon>
        <taxon>Fungi</taxon>
        <taxon>Dikarya</taxon>
        <taxon>Ascomycota</taxon>
        <taxon>Pezizomycotina</taxon>
        <taxon>Eurotiomycetes</taxon>
        <taxon>Eurotiomycetidae</taxon>
        <taxon>Eurotiales</taxon>
        <taxon>Thermoascaceae</taxon>
        <taxon>Paecilomyces</taxon>
    </lineage>
</organism>
<name>V5I5C7_BYSSN</name>
<reference evidence="5" key="1">
    <citation type="journal article" date="2014" name="Genome Announc.">
        <title>Draft genome sequence of the formaldehyde-resistant fungus Byssochlamys spectabilis No. 5 (anamorph Paecilomyces variotii No. 5) (NBRC109023).</title>
        <authorList>
            <person name="Oka T."/>
            <person name="Ekino K."/>
            <person name="Fukuda K."/>
            <person name="Nomura Y."/>
        </authorList>
    </citation>
    <scope>NUCLEOTIDE SEQUENCE [LARGE SCALE GENOMIC DNA]</scope>
    <source>
        <strain evidence="5">No. 5 / NBRC 109023</strain>
    </source>
</reference>
<dbReference type="InParanoid" id="V5I5C7"/>
<dbReference type="EMBL" id="BAUL01000285">
    <property type="protein sequence ID" value="GAD99225.1"/>
    <property type="molecule type" value="Genomic_DNA"/>
</dbReference>
<dbReference type="InterPro" id="IPR020904">
    <property type="entry name" value="Sc_DH/Rdtase_CS"/>
</dbReference>
<dbReference type="InterPro" id="IPR036291">
    <property type="entry name" value="NAD(P)-bd_dom_sf"/>
</dbReference>
<dbReference type="HOGENOM" id="CLU_010194_1_0_1"/>
<comment type="similarity">
    <text evidence="1">Belongs to the short-chain dehydrogenases/reductases (SDR) family.</text>
</comment>